<comment type="caution">
    <text evidence="1">The sequence shown here is derived from an EMBL/GenBank/DDBJ whole genome shotgun (WGS) entry which is preliminary data.</text>
</comment>
<reference evidence="1 2" key="1">
    <citation type="submission" date="2018-08" db="EMBL/GenBank/DDBJ databases">
        <title>Genomic investigation of the strawberry pathogen Phytophthora fragariae indicates pathogenicity is determined by transcriptional variation in three key races.</title>
        <authorList>
            <person name="Adams T.M."/>
            <person name="Armitage A.D."/>
            <person name="Sobczyk M.K."/>
            <person name="Bates H.J."/>
            <person name="Dunwell J.M."/>
            <person name="Nellist C.F."/>
            <person name="Harrison R.J."/>
        </authorList>
    </citation>
    <scope>NUCLEOTIDE SEQUENCE [LARGE SCALE GENOMIC DNA]</scope>
    <source>
        <strain evidence="1 2">SCRP333</strain>
    </source>
</reference>
<dbReference type="EMBL" id="QXFT01002312">
    <property type="protein sequence ID" value="KAE9300269.1"/>
    <property type="molecule type" value="Genomic_DNA"/>
</dbReference>
<protein>
    <submittedName>
        <fullName evidence="1">Uncharacterized protein</fullName>
    </submittedName>
</protein>
<gene>
    <name evidence="1" type="ORF">PR003_g22787</name>
</gene>
<evidence type="ECO:0000313" key="2">
    <source>
        <dbReference type="Proteomes" id="UP000434957"/>
    </source>
</evidence>
<dbReference type="AlphaFoldDB" id="A0A6A4D1B0"/>
<sequence>MVRLSSRSYLHLTPEVVDGDFDQPFYAKVMRLDAEWLCP</sequence>
<name>A0A6A4D1B0_9STRA</name>
<organism evidence="1 2">
    <name type="scientific">Phytophthora rubi</name>
    <dbReference type="NCBI Taxonomy" id="129364"/>
    <lineage>
        <taxon>Eukaryota</taxon>
        <taxon>Sar</taxon>
        <taxon>Stramenopiles</taxon>
        <taxon>Oomycota</taxon>
        <taxon>Peronosporomycetes</taxon>
        <taxon>Peronosporales</taxon>
        <taxon>Peronosporaceae</taxon>
        <taxon>Phytophthora</taxon>
    </lineage>
</organism>
<evidence type="ECO:0000313" key="1">
    <source>
        <dbReference type="EMBL" id="KAE9300269.1"/>
    </source>
</evidence>
<proteinExistence type="predicted"/>
<keyword evidence="2" id="KW-1185">Reference proteome</keyword>
<accession>A0A6A4D1B0</accession>
<dbReference type="Proteomes" id="UP000434957">
    <property type="component" value="Unassembled WGS sequence"/>
</dbReference>